<name>A0A392UER8_9FABA</name>
<evidence type="ECO:0000313" key="2">
    <source>
        <dbReference type="Proteomes" id="UP000265520"/>
    </source>
</evidence>
<feature type="non-terminal residue" evidence="1">
    <location>
        <position position="25"/>
    </location>
</feature>
<comment type="caution">
    <text evidence="1">The sequence shown here is derived from an EMBL/GenBank/DDBJ whole genome shotgun (WGS) entry which is preliminary data.</text>
</comment>
<proteinExistence type="predicted"/>
<accession>A0A392UER8</accession>
<dbReference type="AlphaFoldDB" id="A0A392UER8"/>
<protein>
    <submittedName>
        <fullName evidence="1">Uncharacterized protein</fullName>
    </submittedName>
</protein>
<evidence type="ECO:0000313" key="1">
    <source>
        <dbReference type="EMBL" id="MCI70225.1"/>
    </source>
</evidence>
<sequence length="25" mass="2704">MKFPIYRSHPVKSAALCAGSAELRA</sequence>
<reference evidence="1 2" key="1">
    <citation type="journal article" date="2018" name="Front. Plant Sci.">
        <title>Red Clover (Trifolium pratense) and Zigzag Clover (T. medium) - A Picture of Genomic Similarities and Differences.</title>
        <authorList>
            <person name="Dluhosova J."/>
            <person name="Istvanek J."/>
            <person name="Nedelnik J."/>
            <person name="Repkova J."/>
        </authorList>
    </citation>
    <scope>NUCLEOTIDE SEQUENCE [LARGE SCALE GENOMIC DNA]</scope>
    <source>
        <strain evidence="2">cv. 10/8</strain>
        <tissue evidence="1">Leaf</tissue>
    </source>
</reference>
<keyword evidence="2" id="KW-1185">Reference proteome</keyword>
<dbReference type="EMBL" id="LXQA010771280">
    <property type="protein sequence ID" value="MCI70225.1"/>
    <property type="molecule type" value="Genomic_DNA"/>
</dbReference>
<organism evidence="1 2">
    <name type="scientific">Trifolium medium</name>
    <dbReference type="NCBI Taxonomy" id="97028"/>
    <lineage>
        <taxon>Eukaryota</taxon>
        <taxon>Viridiplantae</taxon>
        <taxon>Streptophyta</taxon>
        <taxon>Embryophyta</taxon>
        <taxon>Tracheophyta</taxon>
        <taxon>Spermatophyta</taxon>
        <taxon>Magnoliopsida</taxon>
        <taxon>eudicotyledons</taxon>
        <taxon>Gunneridae</taxon>
        <taxon>Pentapetalae</taxon>
        <taxon>rosids</taxon>
        <taxon>fabids</taxon>
        <taxon>Fabales</taxon>
        <taxon>Fabaceae</taxon>
        <taxon>Papilionoideae</taxon>
        <taxon>50 kb inversion clade</taxon>
        <taxon>NPAAA clade</taxon>
        <taxon>Hologalegina</taxon>
        <taxon>IRL clade</taxon>
        <taxon>Trifolieae</taxon>
        <taxon>Trifolium</taxon>
    </lineage>
</organism>
<dbReference type="Proteomes" id="UP000265520">
    <property type="component" value="Unassembled WGS sequence"/>
</dbReference>